<dbReference type="OrthoDB" id="2232050at2759"/>
<keyword evidence="3" id="KW-1185">Reference proteome</keyword>
<gene>
    <name evidence="2" type="ORF">MUCCIDRAFT_107728</name>
</gene>
<comment type="caution">
    <text evidence="2">The sequence shown here is derived from an EMBL/GenBank/DDBJ whole genome shotgun (WGS) entry which is preliminary data.</text>
</comment>
<dbReference type="Proteomes" id="UP000077051">
    <property type="component" value="Unassembled WGS sequence"/>
</dbReference>
<evidence type="ECO:0000313" key="2">
    <source>
        <dbReference type="EMBL" id="OAD07125.1"/>
    </source>
</evidence>
<proteinExistence type="predicted"/>
<dbReference type="InterPro" id="IPR000253">
    <property type="entry name" value="FHA_dom"/>
</dbReference>
<dbReference type="VEuPathDB" id="FungiDB:MUCCIDRAFT_107728"/>
<protein>
    <recommendedName>
        <fullName evidence="1">FHA domain-containing protein</fullName>
    </recommendedName>
</protein>
<reference evidence="2 3" key="1">
    <citation type="submission" date="2015-06" db="EMBL/GenBank/DDBJ databases">
        <title>Expansion of signal transduction pathways in fungi by whole-genome duplication.</title>
        <authorList>
            <consortium name="DOE Joint Genome Institute"/>
            <person name="Corrochano L.M."/>
            <person name="Kuo A."/>
            <person name="Marcet-Houben M."/>
            <person name="Polaino S."/>
            <person name="Salamov A."/>
            <person name="Villalobos J.M."/>
            <person name="Alvarez M.I."/>
            <person name="Avalos J."/>
            <person name="Benito E.P."/>
            <person name="Benoit I."/>
            <person name="Burger G."/>
            <person name="Camino L.P."/>
            <person name="Canovas D."/>
            <person name="Cerda-Olmedo E."/>
            <person name="Cheng J.-F."/>
            <person name="Dominguez A."/>
            <person name="Elias M."/>
            <person name="Eslava A.P."/>
            <person name="Glaser F."/>
            <person name="Grimwood J."/>
            <person name="Gutierrez G."/>
            <person name="Heitman J."/>
            <person name="Henrissat B."/>
            <person name="Iturriaga E.A."/>
            <person name="Lang B.F."/>
            <person name="Lavin J.L."/>
            <person name="Lee S."/>
            <person name="Li W."/>
            <person name="Lindquist E."/>
            <person name="Lopez-Garcia S."/>
            <person name="Luque E.M."/>
            <person name="Marcos A.T."/>
            <person name="Martin J."/>
            <person name="Mccluskey K."/>
            <person name="Medina H.R."/>
            <person name="Miralles-Duran A."/>
            <person name="Miyazaki A."/>
            <person name="Munoz-Torres E."/>
            <person name="Oguiza J.A."/>
            <person name="Ohm R."/>
            <person name="Olmedo M."/>
            <person name="Orejas M."/>
            <person name="Ortiz-Castellanos L."/>
            <person name="Pisabarro A.G."/>
            <person name="Rodriguez-Romero J."/>
            <person name="Ruiz-Herrera J."/>
            <person name="Ruiz-Vazquez R."/>
            <person name="Sanz C."/>
            <person name="Schackwitz W."/>
            <person name="Schmutz J."/>
            <person name="Shahriari M."/>
            <person name="Shelest E."/>
            <person name="Silva-Franco F."/>
            <person name="Soanes D."/>
            <person name="Syed K."/>
            <person name="Tagua V.G."/>
            <person name="Talbot N.J."/>
            <person name="Thon M."/>
            <person name="De Vries R.P."/>
            <person name="Wiebenga A."/>
            <person name="Yadav J.S."/>
            <person name="Braun E.L."/>
            <person name="Baker S."/>
            <person name="Garre V."/>
            <person name="Horwitz B."/>
            <person name="Torres-Martinez S."/>
            <person name="Idnurm A."/>
            <person name="Herrera-Estrella A."/>
            <person name="Gabaldon T."/>
            <person name="Grigoriev I.V."/>
        </authorList>
    </citation>
    <scope>NUCLEOTIDE SEQUENCE [LARGE SCALE GENOMIC DNA]</scope>
    <source>
        <strain evidence="2 3">CBS 277.49</strain>
    </source>
</reference>
<feature type="domain" description="FHA" evidence="1">
    <location>
        <begin position="22"/>
        <end position="82"/>
    </location>
</feature>
<dbReference type="SUPFAM" id="SSF49879">
    <property type="entry name" value="SMAD/FHA domain"/>
    <property type="match status" value="1"/>
</dbReference>
<sequence>MSFTNLTSNETYDLKVGEPTYIGRHRYGIESKFISERQLKVILEEDNRCFITNLSNKRVRLNQAAILVNDEHQLQDGDEIDLSLEGIRKGKHLKFKFNLPQLDEKIQRLQPKQ</sequence>
<dbReference type="EMBL" id="AMYB01000002">
    <property type="protein sequence ID" value="OAD07125.1"/>
    <property type="molecule type" value="Genomic_DNA"/>
</dbReference>
<accession>A0A168P3R0</accession>
<dbReference type="Gene3D" id="2.60.200.20">
    <property type="match status" value="1"/>
</dbReference>
<name>A0A168P3R0_MUCCL</name>
<dbReference type="AlphaFoldDB" id="A0A168P3R0"/>
<dbReference type="InterPro" id="IPR008984">
    <property type="entry name" value="SMAD_FHA_dom_sf"/>
</dbReference>
<organism evidence="2 3">
    <name type="scientific">Mucor lusitanicus CBS 277.49</name>
    <dbReference type="NCBI Taxonomy" id="747725"/>
    <lineage>
        <taxon>Eukaryota</taxon>
        <taxon>Fungi</taxon>
        <taxon>Fungi incertae sedis</taxon>
        <taxon>Mucoromycota</taxon>
        <taxon>Mucoromycotina</taxon>
        <taxon>Mucoromycetes</taxon>
        <taxon>Mucorales</taxon>
        <taxon>Mucorineae</taxon>
        <taxon>Mucoraceae</taxon>
        <taxon>Mucor</taxon>
    </lineage>
</organism>
<evidence type="ECO:0000259" key="1">
    <source>
        <dbReference type="Pfam" id="PF00498"/>
    </source>
</evidence>
<dbReference type="Pfam" id="PF00498">
    <property type="entry name" value="FHA"/>
    <property type="match status" value="1"/>
</dbReference>
<evidence type="ECO:0000313" key="3">
    <source>
        <dbReference type="Proteomes" id="UP000077051"/>
    </source>
</evidence>